<gene>
    <name evidence="1" type="ORF">L1987_35281</name>
</gene>
<reference evidence="1 2" key="2">
    <citation type="journal article" date="2022" name="Mol. Ecol. Resour.">
        <title>The genomes of chicory, endive, great burdock and yacon provide insights into Asteraceae paleo-polyploidization history and plant inulin production.</title>
        <authorList>
            <person name="Fan W."/>
            <person name="Wang S."/>
            <person name="Wang H."/>
            <person name="Wang A."/>
            <person name="Jiang F."/>
            <person name="Liu H."/>
            <person name="Zhao H."/>
            <person name="Xu D."/>
            <person name="Zhang Y."/>
        </authorList>
    </citation>
    <scope>NUCLEOTIDE SEQUENCE [LARGE SCALE GENOMIC DNA]</scope>
    <source>
        <strain evidence="2">cv. Yunnan</strain>
        <tissue evidence="1">Leaves</tissue>
    </source>
</reference>
<organism evidence="1 2">
    <name type="scientific">Smallanthus sonchifolius</name>
    <dbReference type="NCBI Taxonomy" id="185202"/>
    <lineage>
        <taxon>Eukaryota</taxon>
        <taxon>Viridiplantae</taxon>
        <taxon>Streptophyta</taxon>
        <taxon>Embryophyta</taxon>
        <taxon>Tracheophyta</taxon>
        <taxon>Spermatophyta</taxon>
        <taxon>Magnoliopsida</taxon>
        <taxon>eudicotyledons</taxon>
        <taxon>Gunneridae</taxon>
        <taxon>Pentapetalae</taxon>
        <taxon>asterids</taxon>
        <taxon>campanulids</taxon>
        <taxon>Asterales</taxon>
        <taxon>Asteraceae</taxon>
        <taxon>Asteroideae</taxon>
        <taxon>Heliantheae alliance</taxon>
        <taxon>Millerieae</taxon>
        <taxon>Smallanthus</taxon>
    </lineage>
</organism>
<evidence type="ECO:0000313" key="2">
    <source>
        <dbReference type="Proteomes" id="UP001056120"/>
    </source>
</evidence>
<sequence>MEGDEPKSPSLPEVNEYLQRITENFLEFRQYVDEVIEAVEQDENFSEMTAQSYDQKKSYLKSHILELSIIHNSLVDQYSYFIEQVDKNCPSLIQNLNLESSDSSSSPKFTTATGFDVRWHPSGGGFYLSKGKESSHSGSEASMSSVNKLALPPPVNDDALKEEETNEALYEKISNLEEEVASLKQKLQSLTVENGELKQEVEDNVTDIRVYISESKLEIKAKEEELQASKEFAKTIDEHMCKLLAEKISNQTKHVAEISQLKSTYEKKEKIWNGVTEQLKNDLKEKCELVEHLSKNLADLIIDKSSQNRLIHQLQTDLNQLKFENVWVRPSFDNIQKLTDEVKLKVVEVEREVGKQKEAMSNKDRK</sequence>
<dbReference type="EMBL" id="CM042028">
    <property type="protein sequence ID" value="KAI3799975.1"/>
    <property type="molecule type" value="Genomic_DNA"/>
</dbReference>
<accession>A0ACB9HXL1</accession>
<evidence type="ECO:0000313" key="1">
    <source>
        <dbReference type="EMBL" id="KAI3799975.1"/>
    </source>
</evidence>
<keyword evidence="2" id="KW-1185">Reference proteome</keyword>
<comment type="caution">
    <text evidence="1">The sequence shown here is derived from an EMBL/GenBank/DDBJ whole genome shotgun (WGS) entry which is preliminary data.</text>
</comment>
<protein>
    <submittedName>
        <fullName evidence="1">Uncharacterized protein</fullName>
    </submittedName>
</protein>
<name>A0ACB9HXL1_9ASTR</name>
<reference evidence="2" key="1">
    <citation type="journal article" date="2022" name="Mol. Ecol. Resour.">
        <title>The genomes of chicory, endive, great burdock and yacon provide insights into Asteraceae palaeo-polyploidization history and plant inulin production.</title>
        <authorList>
            <person name="Fan W."/>
            <person name="Wang S."/>
            <person name="Wang H."/>
            <person name="Wang A."/>
            <person name="Jiang F."/>
            <person name="Liu H."/>
            <person name="Zhao H."/>
            <person name="Xu D."/>
            <person name="Zhang Y."/>
        </authorList>
    </citation>
    <scope>NUCLEOTIDE SEQUENCE [LARGE SCALE GENOMIC DNA]</scope>
    <source>
        <strain evidence="2">cv. Yunnan</strain>
    </source>
</reference>
<proteinExistence type="predicted"/>
<dbReference type="Proteomes" id="UP001056120">
    <property type="component" value="Linkage Group LG11"/>
</dbReference>